<organism evidence="1 2">
    <name type="scientific">Rubroshorea leprosula</name>
    <dbReference type="NCBI Taxonomy" id="152421"/>
    <lineage>
        <taxon>Eukaryota</taxon>
        <taxon>Viridiplantae</taxon>
        <taxon>Streptophyta</taxon>
        <taxon>Embryophyta</taxon>
        <taxon>Tracheophyta</taxon>
        <taxon>Spermatophyta</taxon>
        <taxon>Magnoliopsida</taxon>
        <taxon>eudicotyledons</taxon>
        <taxon>Gunneridae</taxon>
        <taxon>Pentapetalae</taxon>
        <taxon>rosids</taxon>
        <taxon>malvids</taxon>
        <taxon>Malvales</taxon>
        <taxon>Dipterocarpaceae</taxon>
        <taxon>Rubroshorea</taxon>
    </lineage>
</organism>
<dbReference type="Proteomes" id="UP001054252">
    <property type="component" value="Unassembled WGS sequence"/>
</dbReference>
<proteinExistence type="predicted"/>
<reference evidence="1 2" key="1">
    <citation type="journal article" date="2021" name="Commun. Biol.">
        <title>The genome of Shorea leprosula (Dipterocarpaceae) highlights the ecological relevance of drought in aseasonal tropical rainforests.</title>
        <authorList>
            <person name="Ng K.K.S."/>
            <person name="Kobayashi M.J."/>
            <person name="Fawcett J.A."/>
            <person name="Hatakeyama M."/>
            <person name="Paape T."/>
            <person name="Ng C.H."/>
            <person name="Ang C.C."/>
            <person name="Tnah L.H."/>
            <person name="Lee C.T."/>
            <person name="Nishiyama T."/>
            <person name="Sese J."/>
            <person name="O'Brien M.J."/>
            <person name="Copetti D."/>
            <person name="Mohd Noor M.I."/>
            <person name="Ong R.C."/>
            <person name="Putra M."/>
            <person name="Sireger I.Z."/>
            <person name="Indrioko S."/>
            <person name="Kosugi Y."/>
            <person name="Izuno A."/>
            <person name="Isagi Y."/>
            <person name="Lee S.L."/>
            <person name="Shimizu K.K."/>
        </authorList>
    </citation>
    <scope>NUCLEOTIDE SEQUENCE [LARGE SCALE GENOMIC DNA]</scope>
    <source>
        <strain evidence="1">214</strain>
    </source>
</reference>
<comment type="caution">
    <text evidence="1">The sequence shown here is derived from an EMBL/GenBank/DDBJ whole genome shotgun (WGS) entry which is preliminary data.</text>
</comment>
<protein>
    <submittedName>
        <fullName evidence="1">Uncharacterized protein</fullName>
    </submittedName>
</protein>
<gene>
    <name evidence="1" type="ORF">SLEP1_g22586</name>
</gene>
<dbReference type="AlphaFoldDB" id="A0AAV5JCN3"/>
<accession>A0AAV5JCN3</accession>
<sequence>MGEWEEDRWRWNMEWRWERKSRVRDEEEVLRELLGCVQLKKGKEDR</sequence>
<evidence type="ECO:0000313" key="2">
    <source>
        <dbReference type="Proteomes" id="UP001054252"/>
    </source>
</evidence>
<evidence type="ECO:0000313" key="1">
    <source>
        <dbReference type="EMBL" id="GKV11322.1"/>
    </source>
</evidence>
<keyword evidence="2" id="KW-1185">Reference proteome</keyword>
<dbReference type="EMBL" id="BPVZ01000034">
    <property type="protein sequence ID" value="GKV11322.1"/>
    <property type="molecule type" value="Genomic_DNA"/>
</dbReference>
<name>A0AAV5JCN3_9ROSI</name>